<evidence type="ECO:0000313" key="3">
    <source>
        <dbReference type="Proteomes" id="UP001340816"/>
    </source>
</evidence>
<dbReference type="InterPro" id="IPR027417">
    <property type="entry name" value="P-loop_NTPase"/>
</dbReference>
<organism evidence="2 3">
    <name type="scientific">Streptomyces phaeochromogenes</name>
    <dbReference type="NCBI Taxonomy" id="1923"/>
    <lineage>
        <taxon>Bacteria</taxon>
        <taxon>Bacillati</taxon>
        <taxon>Actinomycetota</taxon>
        <taxon>Actinomycetes</taxon>
        <taxon>Kitasatosporales</taxon>
        <taxon>Streptomycetaceae</taxon>
        <taxon>Streptomyces</taxon>
        <taxon>Streptomyces phaeochromogenes group</taxon>
    </lineage>
</organism>
<dbReference type="Proteomes" id="UP001340816">
    <property type="component" value="Chromosome"/>
</dbReference>
<keyword evidence="3" id="KW-1185">Reference proteome</keyword>
<evidence type="ECO:0000313" key="2">
    <source>
        <dbReference type="EMBL" id="WSD11773.1"/>
    </source>
</evidence>
<gene>
    <name evidence="2" type="ORF">OHB35_00235</name>
</gene>
<protein>
    <submittedName>
        <fullName evidence="2">ATP/GTP-binding protein</fullName>
    </submittedName>
</protein>
<dbReference type="RefSeq" id="WP_326757358.1">
    <property type="nucleotide sequence ID" value="NZ_CP109135.1"/>
</dbReference>
<dbReference type="EMBL" id="CP109135">
    <property type="protein sequence ID" value="WSD11773.1"/>
    <property type="molecule type" value="Genomic_DNA"/>
</dbReference>
<accession>A0ABZ1GZU8</accession>
<reference evidence="2 3" key="1">
    <citation type="submission" date="2022-10" db="EMBL/GenBank/DDBJ databases">
        <title>The complete genomes of actinobacterial strains from the NBC collection.</title>
        <authorList>
            <person name="Joergensen T.S."/>
            <person name="Alvarez Arevalo M."/>
            <person name="Sterndorff E.B."/>
            <person name="Faurdal D."/>
            <person name="Vuksanovic O."/>
            <person name="Mourched A.-S."/>
            <person name="Charusanti P."/>
            <person name="Shaw S."/>
            <person name="Blin K."/>
            <person name="Weber T."/>
        </authorList>
    </citation>
    <scope>NUCLEOTIDE SEQUENCE [LARGE SCALE GENOMIC DNA]</scope>
    <source>
        <strain evidence="2 3">NBC 01752</strain>
    </source>
</reference>
<feature type="region of interest" description="Disordered" evidence="1">
    <location>
        <begin position="855"/>
        <end position="874"/>
    </location>
</feature>
<sequence length="874" mass="96167">MDATAPYVTEQPVLTATGSVVGVFTGILHTAGWIITHWHVPAVAALGIWAVGEWAVRRWARKASAERMALELVPSRHFDPGLEEIFRRGVQLARASTSMPWWAPRRTKTVQIRLRADGSSPLRYRIEGPAGGERLLSITPFGPAVTVKKARRLVDKPREHVVRAEFILRGKPTAPLREVPLDPDPLQPLIDAVSDLRADLGDLAEIRLDIQRAPKWVLRARRLQLMSDARRRERREAQRAAGWVRQDATGIEDSFTWQMQQLVSGKQGGGGRRLVMPPVPRRVDPAEALGKLVDDDHLVRVQLLVMCASNTEGRAQARLAQLQAALDVFGGGSRWAMRGWHVGPWRFGADRWPSRRGFERRWELGHCQPPRPNWVRLEEVTGLLKPPTVHCRLPLLASDLPTFTFNNPELLLQGIYHAPDGTPRLVASYAKETLFEVAVGKAGGGKTERALAQAIGWAHAGGGLLFVDPHRDSWPRAVPFLAHNALMQRIALIDLNANGPSPHVSSWNPLGMHQGQTAHEVVEATADAFASALGWDDASAPRALTILTAALALLVAVNAAACQARRPEDQATVFHVRALLTDPAFRTIALAKVKGLLDEETRSWWQTVFPTLPADSYAVVLNPIARLASNPVTRAFLGQPAGVYNIRAAMDSKMIVWVCPGGNGPTDRLVTALLARDLLRAVRSRRDTPEAQRVAFRTYFDELITLTGAAPETIASMFEDFRKYKVQVHGMTQLLARLPIPVRLSLVQNASTLASTAGSQAAIAPITAEWGDRPGPDIVAALDRFEHYMSLTVRGRRLGPVRITGPHLDDVFAEYARPRQAGELERAARAAARATPLDELTAPAADELNRVSTFLTQHTPTTPPATRLQSKGYR</sequence>
<dbReference type="SUPFAM" id="SSF52540">
    <property type="entry name" value="P-loop containing nucleoside triphosphate hydrolases"/>
    <property type="match status" value="1"/>
</dbReference>
<proteinExistence type="predicted"/>
<name>A0ABZ1GZU8_STRPH</name>
<evidence type="ECO:0000256" key="1">
    <source>
        <dbReference type="SAM" id="MobiDB-lite"/>
    </source>
</evidence>